<dbReference type="InterPro" id="IPR037160">
    <property type="entry name" value="DNA_Pol_thumb_sf"/>
</dbReference>
<keyword evidence="14" id="KW-0915">Sodium</keyword>
<dbReference type="CDD" id="cd00141">
    <property type="entry name" value="NT_POLXc"/>
    <property type="match status" value="1"/>
</dbReference>
<evidence type="ECO:0000256" key="16">
    <source>
        <dbReference type="ARBA" id="ARBA00035717"/>
    </source>
</evidence>
<dbReference type="InterPro" id="IPR043519">
    <property type="entry name" value="NT_sf"/>
</dbReference>
<evidence type="ECO:0000256" key="9">
    <source>
        <dbReference type="ARBA" id="ARBA00022695"/>
    </source>
</evidence>
<dbReference type="EC" id="4.2.99.18" evidence="4"/>
<organism evidence="24">
    <name type="scientific">mine drainage metagenome</name>
    <dbReference type="NCBI Taxonomy" id="410659"/>
    <lineage>
        <taxon>unclassified sequences</taxon>
        <taxon>metagenomes</taxon>
        <taxon>ecological metagenomes</taxon>
    </lineage>
</organism>
<reference evidence="24" key="2">
    <citation type="journal article" date="2014" name="ISME J.">
        <title>Microbial stratification in low pH oxic and suboxic macroscopic growths along an acid mine drainage.</title>
        <authorList>
            <person name="Mendez-Garcia C."/>
            <person name="Mesa V."/>
            <person name="Sprenger R.R."/>
            <person name="Richter M."/>
            <person name="Diez M.S."/>
            <person name="Solano J."/>
            <person name="Bargiela R."/>
            <person name="Golyshina O.V."/>
            <person name="Manteca A."/>
            <person name="Ramos J.L."/>
            <person name="Gallego J.R."/>
            <person name="Llorente I."/>
            <person name="Martins Dos Santos V.A."/>
            <person name="Jensen O.N."/>
            <person name="Pelaez A.I."/>
            <person name="Sanchez J."/>
            <person name="Ferrer M."/>
        </authorList>
    </citation>
    <scope>NUCLEOTIDE SEQUENCE</scope>
</reference>
<comment type="subcellular location">
    <subcellularLocation>
        <location evidence="2">Cytoplasm</location>
    </subcellularLocation>
</comment>
<feature type="non-terminal residue" evidence="24">
    <location>
        <position position="1"/>
    </location>
</feature>
<dbReference type="SMART" id="SM00483">
    <property type="entry name" value="POLXc"/>
    <property type="match status" value="1"/>
</dbReference>
<comment type="cofactor">
    <cofactor evidence="1">
        <name>Mg(2+)</name>
        <dbReference type="ChEBI" id="CHEBI:18420"/>
    </cofactor>
</comment>
<dbReference type="InterPro" id="IPR010996">
    <property type="entry name" value="HHH_MUS81"/>
</dbReference>
<reference evidence="24" key="1">
    <citation type="submission" date="2013-08" db="EMBL/GenBank/DDBJ databases">
        <authorList>
            <person name="Mendez C."/>
            <person name="Richter M."/>
            <person name="Ferrer M."/>
            <person name="Sanchez J."/>
        </authorList>
    </citation>
    <scope>NUCLEOTIDE SEQUENCE</scope>
</reference>
<dbReference type="PRINTS" id="PR00870">
    <property type="entry name" value="DNAPOLXBETA"/>
</dbReference>
<dbReference type="SMART" id="SM00278">
    <property type="entry name" value="HhH1"/>
    <property type="match status" value="3"/>
</dbReference>
<dbReference type="PANTHER" id="PTHR11276">
    <property type="entry name" value="DNA POLYMERASE TYPE-X FAMILY MEMBER"/>
    <property type="match status" value="1"/>
</dbReference>
<evidence type="ECO:0000256" key="8">
    <source>
        <dbReference type="ARBA" id="ARBA00022679"/>
    </source>
</evidence>
<comment type="catalytic activity">
    <reaction evidence="21">
        <text>DNA(n) + a 2'-deoxyribonucleoside 5'-triphosphate = DNA(n+1) + diphosphate</text>
        <dbReference type="Rhea" id="RHEA:22508"/>
        <dbReference type="Rhea" id="RHEA-COMP:17339"/>
        <dbReference type="Rhea" id="RHEA-COMP:17340"/>
        <dbReference type="ChEBI" id="CHEBI:33019"/>
        <dbReference type="ChEBI" id="CHEBI:61560"/>
        <dbReference type="ChEBI" id="CHEBI:173112"/>
        <dbReference type="EC" id="2.7.7.7"/>
    </reaction>
</comment>
<evidence type="ECO:0000256" key="5">
    <source>
        <dbReference type="ARBA" id="ARBA00020020"/>
    </source>
</evidence>
<dbReference type="Gene3D" id="1.10.150.110">
    <property type="entry name" value="DNA polymerase beta, N-terminal domain-like"/>
    <property type="match status" value="1"/>
</dbReference>
<evidence type="ECO:0000256" key="19">
    <source>
        <dbReference type="ARBA" id="ARBA00044678"/>
    </source>
</evidence>
<protein>
    <recommendedName>
        <fullName evidence="5">DNA polymerase beta</fullName>
        <ecNumber evidence="3">2.7.7.7</ecNumber>
        <ecNumber evidence="4">4.2.99.18</ecNumber>
    </recommendedName>
    <alternativeName>
        <fullName evidence="16">5'-deoxyribose-phosphate lyase</fullName>
    </alternativeName>
    <alternativeName>
        <fullName evidence="17">AP lyase</fullName>
    </alternativeName>
</protein>
<feature type="domain" description="Helix-hairpin-helix DNA-binding motif class 1" evidence="22">
    <location>
        <begin position="78"/>
        <end position="97"/>
    </location>
</feature>
<dbReference type="AlphaFoldDB" id="T1AAN8"/>
<evidence type="ECO:0000256" key="1">
    <source>
        <dbReference type="ARBA" id="ARBA00001946"/>
    </source>
</evidence>
<dbReference type="InterPro" id="IPR002054">
    <property type="entry name" value="DNA-dir_DNA_pol_X"/>
</dbReference>
<dbReference type="GO" id="GO:0003887">
    <property type="term" value="F:DNA-directed DNA polymerase activity"/>
    <property type="evidence" value="ECO:0007669"/>
    <property type="project" value="UniProtKB-KW"/>
</dbReference>
<evidence type="ECO:0000256" key="12">
    <source>
        <dbReference type="ARBA" id="ARBA00022843"/>
    </source>
</evidence>
<dbReference type="SUPFAM" id="SSF81301">
    <property type="entry name" value="Nucleotidyltransferase"/>
    <property type="match status" value="1"/>
</dbReference>
<dbReference type="Pfam" id="PF14520">
    <property type="entry name" value="HHH_5"/>
    <property type="match status" value="1"/>
</dbReference>
<dbReference type="InterPro" id="IPR002008">
    <property type="entry name" value="DNA_pol_X_beta-like"/>
</dbReference>
<dbReference type="Pfam" id="PF14716">
    <property type="entry name" value="HHH_8"/>
    <property type="match status" value="1"/>
</dbReference>
<dbReference type="InterPro" id="IPR022312">
    <property type="entry name" value="DNA_pol_X"/>
</dbReference>
<comment type="catalytic activity">
    <reaction evidence="19">
        <text>a 5'-end 2'-deoxyribose-2'-deoxyribonucleotide-DNA = (2E,4S)-4-hydroxypenten-2-al-5-phosphate + a 5'-end 5'-phospho-2'-deoxyribonucleoside-DNA + H(+)</text>
        <dbReference type="Rhea" id="RHEA:76255"/>
        <dbReference type="Rhea" id="RHEA-COMP:13180"/>
        <dbReference type="Rhea" id="RHEA-COMP:18657"/>
        <dbReference type="ChEBI" id="CHEBI:15378"/>
        <dbReference type="ChEBI" id="CHEBI:136412"/>
        <dbReference type="ChEBI" id="CHEBI:195194"/>
        <dbReference type="ChEBI" id="CHEBI:195195"/>
    </reaction>
</comment>
<evidence type="ECO:0000256" key="6">
    <source>
        <dbReference type="ARBA" id="ARBA00022481"/>
    </source>
</evidence>
<proteinExistence type="predicted"/>
<evidence type="ECO:0000256" key="10">
    <source>
        <dbReference type="ARBA" id="ARBA00022705"/>
    </source>
</evidence>
<feature type="non-terminal residue" evidence="24">
    <location>
        <position position="314"/>
    </location>
</feature>
<evidence type="ECO:0000259" key="22">
    <source>
        <dbReference type="SMART" id="SM00278"/>
    </source>
</evidence>
<feature type="domain" description="Helix-hairpin-helix DNA-binding motif class 1" evidence="22">
    <location>
        <begin position="38"/>
        <end position="57"/>
    </location>
</feature>
<evidence type="ECO:0000256" key="13">
    <source>
        <dbReference type="ARBA" id="ARBA00022932"/>
    </source>
</evidence>
<dbReference type="SUPFAM" id="SSF47802">
    <property type="entry name" value="DNA polymerase beta, N-terminal domain-like"/>
    <property type="match status" value="1"/>
</dbReference>
<keyword evidence="7" id="KW-0237">DNA synthesis</keyword>
<comment type="function">
    <text evidence="20">Repair polymerase that plays a key role in base-excision repair. During this process, the damaged base is excised by specific DNA glycosylases, the DNA backbone is nicked at the abasic site by an apurinic/apyrimidic (AP) endonuclease, and POLB removes 5'-deoxyribose-phosphate from the preincised AP site acting as a 5'-deoxyribose-phosphate lyase (5'-dRP lyase); through its DNA polymerase activity, it adds one nucleotide to the 3' end of the arising single-nucleotide gap. Conducts 'gap-filling' DNA synthesis in a stepwise distributive fashion rather than in a processive fashion as for other DNA polymerases. It is also able to cleave sugar-phosphate bonds 3' to an intact AP site, acting as an AP lyase.</text>
</comment>
<keyword evidence="8 24" id="KW-0808">Transferase</keyword>
<keyword evidence="13" id="KW-0239">DNA-directed DNA polymerase</keyword>
<evidence type="ECO:0000256" key="3">
    <source>
        <dbReference type="ARBA" id="ARBA00012417"/>
    </source>
</evidence>
<accession>T1AAN8</accession>
<evidence type="ECO:0000256" key="18">
    <source>
        <dbReference type="ARBA" id="ARBA00044632"/>
    </source>
</evidence>
<evidence type="ECO:0000256" key="7">
    <source>
        <dbReference type="ARBA" id="ARBA00022634"/>
    </source>
</evidence>
<evidence type="ECO:0000256" key="15">
    <source>
        <dbReference type="ARBA" id="ARBA00023204"/>
    </source>
</evidence>
<keyword evidence="9" id="KW-0548">Nucleotidyltransferase</keyword>
<dbReference type="GO" id="GO:0006303">
    <property type="term" value="P:double-strand break repair via nonhomologous end joining"/>
    <property type="evidence" value="ECO:0007669"/>
    <property type="project" value="TreeGrafter"/>
</dbReference>
<name>T1AAN8_9ZZZZ</name>
<feature type="domain" description="Helix-hairpin-helix DNA-binding motif class 1" evidence="22">
    <location>
        <begin position="113"/>
        <end position="132"/>
    </location>
</feature>
<feature type="domain" description="DNA-directed DNA polymerase X" evidence="23">
    <location>
        <begin position="3"/>
        <end position="301"/>
    </location>
</feature>
<dbReference type="Gene3D" id="3.30.460.10">
    <property type="entry name" value="Beta Polymerase, domain 2"/>
    <property type="match status" value="1"/>
</dbReference>
<dbReference type="Gene3D" id="3.30.210.10">
    <property type="entry name" value="DNA polymerase, thumb domain"/>
    <property type="match status" value="1"/>
</dbReference>
<evidence type="ECO:0000256" key="21">
    <source>
        <dbReference type="ARBA" id="ARBA00049244"/>
    </source>
</evidence>
<keyword evidence="6" id="KW-0488">Methylation</keyword>
<comment type="caution">
    <text evidence="24">The sequence shown here is derived from an EMBL/GenBank/DDBJ whole genome shotgun (WGS) entry which is preliminary data.</text>
</comment>
<dbReference type="GO" id="GO:0140078">
    <property type="term" value="F:class I DNA-(apurinic or apyrimidinic site) endonuclease activity"/>
    <property type="evidence" value="ECO:0007669"/>
    <property type="project" value="UniProtKB-EC"/>
</dbReference>
<dbReference type="Gene3D" id="1.10.150.20">
    <property type="entry name" value="5' to 3' exonuclease, C-terminal subdomain"/>
    <property type="match status" value="1"/>
</dbReference>
<keyword evidence="15" id="KW-0234">DNA repair</keyword>
<evidence type="ECO:0000256" key="4">
    <source>
        <dbReference type="ARBA" id="ARBA00012720"/>
    </source>
</evidence>
<evidence type="ECO:0000256" key="11">
    <source>
        <dbReference type="ARBA" id="ARBA00022763"/>
    </source>
</evidence>
<dbReference type="GO" id="GO:0005737">
    <property type="term" value="C:cytoplasm"/>
    <property type="evidence" value="ECO:0007669"/>
    <property type="project" value="UniProtKB-SubCell"/>
</dbReference>
<evidence type="ECO:0000313" key="24">
    <source>
        <dbReference type="EMBL" id="EQD54077.1"/>
    </source>
</evidence>
<comment type="catalytic activity">
    <reaction evidence="18">
        <text>2'-deoxyribonucleotide-(2'-deoxyribose 5'-phosphate)-2'-deoxyribonucleotide-DNA = a 3'-end 2'-deoxyribonucleotide-(2,3-dehydro-2,3-deoxyribose 5'-phosphate)-DNA + a 5'-end 5'-phospho-2'-deoxyribonucleoside-DNA + H(+)</text>
        <dbReference type="Rhea" id="RHEA:66592"/>
        <dbReference type="Rhea" id="RHEA-COMP:13180"/>
        <dbReference type="Rhea" id="RHEA-COMP:16897"/>
        <dbReference type="Rhea" id="RHEA-COMP:17067"/>
        <dbReference type="ChEBI" id="CHEBI:15378"/>
        <dbReference type="ChEBI" id="CHEBI:136412"/>
        <dbReference type="ChEBI" id="CHEBI:157695"/>
        <dbReference type="ChEBI" id="CHEBI:167181"/>
        <dbReference type="EC" id="4.2.99.18"/>
    </reaction>
</comment>
<dbReference type="EMBL" id="AUZZ01004321">
    <property type="protein sequence ID" value="EQD54077.1"/>
    <property type="molecule type" value="Genomic_DNA"/>
</dbReference>
<evidence type="ECO:0000256" key="14">
    <source>
        <dbReference type="ARBA" id="ARBA00023053"/>
    </source>
</evidence>
<keyword evidence="11" id="KW-0227">DNA damage</keyword>
<gene>
    <name evidence="24" type="ORF">B2A_06140</name>
</gene>
<dbReference type="InterPro" id="IPR003583">
    <property type="entry name" value="Hlx-hairpin-Hlx_DNA-bd_motif"/>
</dbReference>
<dbReference type="PANTHER" id="PTHR11276:SF28">
    <property type="entry name" value="DNA POLYMERASE LAMBDA"/>
    <property type="match status" value="1"/>
</dbReference>
<dbReference type="EC" id="2.7.7.7" evidence="3"/>
<evidence type="ECO:0000256" key="2">
    <source>
        <dbReference type="ARBA" id="ARBA00004496"/>
    </source>
</evidence>
<dbReference type="Pfam" id="PF14791">
    <property type="entry name" value="DNA_pol_B_thumb"/>
    <property type="match status" value="1"/>
</dbReference>
<evidence type="ECO:0000256" key="20">
    <source>
        <dbReference type="ARBA" id="ARBA00045548"/>
    </source>
</evidence>
<dbReference type="InterPro" id="IPR029398">
    <property type="entry name" value="PolB_thumb"/>
</dbReference>
<evidence type="ECO:0000259" key="23">
    <source>
        <dbReference type="SMART" id="SM00483"/>
    </source>
</evidence>
<dbReference type="InterPro" id="IPR027421">
    <property type="entry name" value="DNA_pol_lamdba_lyase_dom_sf"/>
</dbReference>
<keyword evidence="12" id="KW-0832">Ubl conjugation</keyword>
<evidence type="ECO:0000256" key="17">
    <source>
        <dbReference type="ARBA" id="ARBA00035726"/>
    </source>
</evidence>
<keyword evidence="10" id="KW-0235">DNA replication</keyword>
<sequence length="314" mass="34788">EEDKNNQNYEVRAYRNAALTIGTLQEPIEDIYRNGGIEALMRLPGIGKGLAEKIAEYVDHGTIGKYEELKKKYPINFSELTMLDGMGAKRAVALYKALKVKDIATLSKAIGSHKIRELPGFGEKSEEQLKESIRLHNSSKGRILLGDALPVAESMVAKLSVGGLFKKVVIAGSARRMRETVGDIDILAISDRAEKGMDYFVGLEDVEKVIAKGPTKTTVWLKIGTSCDLRVIKPESFGAAQQYFIGSKEHNIEVRKIAIKKGYKLNEYGLFGPKGKIVASSDESEIYNKLGMQYVPPEMREARGEIKLALEHKL</sequence>
<dbReference type="GO" id="GO:0003677">
    <property type="term" value="F:DNA binding"/>
    <property type="evidence" value="ECO:0007669"/>
    <property type="project" value="InterPro"/>
</dbReference>